<organism evidence="2">
    <name type="scientific">Drosophila simulans</name>
    <name type="common">Fruit fly</name>
    <dbReference type="NCBI Taxonomy" id="7240"/>
    <lineage>
        <taxon>Eukaryota</taxon>
        <taxon>Metazoa</taxon>
        <taxon>Ecdysozoa</taxon>
        <taxon>Arthropoda</taxon>
        <taxon>Hexapoda</taxon>
        <taxon>Insecta</taxon>
        <taxon>Pterygota</taxon>
        <taxon>Neoptera</taxon>
        <taxon>Endopterygota</taxon>
        <taxon>Diptera</taxon>
        <taxon>Brachycera</taxon>
        <taxon>Muscomorpha</taxon>
        <taxon>Ephydroidea</taxon>
        <taxon>Drosophilidae</taxon>
        <taxon>Drosophila</taxon>
        <taxon>Sophophora</taxon>
    </lineage>
</organism>
<reference evidence="2" key="3">
    <citation type="submission" date="2015-04" db="EMBL/GenBank/DDBJ databases">
        <authorList>
            <consortium name="FlyBase"/>
        </authorList>
    </citation>
    <scope>NUCLEOTIDE SEQUENCE</scope>
    <source>
        <strain evidence="2">W501</strain>
    </source>
</reference>
<proteinExistence type="predicted"/>
<dbReference type="Proteomes" id="UP000035880">
    <property type="component" value="Chromosome 3L"/>
</dbReference>
<gene>
    <name evidence="2" type="primary">Dsim\GD27759</name>
    <name evidence="2" type="ORF">Dsimw501_GD27759</name>
</gene>
<dbReference type="EMBL" id="CM002912">
    <property type="protein sequence ID" value="KMY99371.1"/>
    <property type="molecule type" value="Genomic_DNA"/>
</dbReference>
<evidence type="ECO:0008006" key="3">
    <source>
        <dbReference type="Google" id="ProtNLM"/>
    </source>
</evidence>
<dbReference type="KEGG" id="dsi:Dsimw501_GD27759"/>
<keyword evidence="1" id="KW-0732">Signal</keyword>
<sequence length="48" mass="5408">MCTTMKLQLLVVVLLGLLAVSTAAPKKNSKKNIEIWIRPKPMEIPEPY</sequence>
<reference evidence="2" key="2">
    <citation type="submission" date="2014-06" db="EMBL/GenBank/DDBJ databases">
        <authorList>
            <person name="Hu T."/>
            <person name="Eisen M.B."/>
            <person name="Thornton K.R."/>
            <person name="Andolfatto P."/>
        </authorList>
    </citation>
    <scope>NUCLEOTIDE SEQUENCE</scope>
    <source>
        <strain evidence="2">W501</strain>
    </source>
</reference>
<evidence type="ECO:0000313" key="2">
    <source>
        <dbReference type="EMBL" id="KMY99371.1"/>
    </source>
</evidence>
<feature type="chain" id="PRO_5005321860" description="Seminal fluid protein" evidence="1">
    <location>
        <begin position="24"/>
        <end position="48"/>
    </location>
</feature>
<name>A0A0J9RUB6_DROSI</name>
<dbReference type="AlphaFoldDB" id="A0A0J9RUB6"/>
<reference evidence="2" key="1">
    <citation type="journal article" date="2013" name="Genome Res.">
        <title>A second-generation assembly of the Drosophila simulans genome provides new insights into patterns of lineage-specific divergence.</title>
        <authorList>
            <person name="Hu T.T."/>
            <person name="Eisen M.B."/>
            <person name="Thornton K.R."/>
            <person name="Andolfatto P."/>
        </authorList>
    </citation>
    <scope>NUCLEOTIDE SEQUENCE [LARGE SCALE GENOMIC DNA]</scope>
    <source>
        <strain evidence="2">W501</strain>
    </source>
</reference>
<protein>
    <recommendedName>
        <fullName evidence="3">Seminal fluid protein</fullName>
    </recommendedName>
</protein>
<evidence type="ECO:0000256" key="1">
    <source>
        <dbReference type="SAM" id="SignalP"/>
    </source>
</evidence>
<feature type="signal peptide" evidence="1">
    <location>
        <begin position="1"/>
        <end position="23"/>
    </location>
</feature>
<dbReference type="Bgee" id="FBgn0269049">
    <property type="expression patterns" value="Expressed in male reproductive system and 2 other cell types or tissues"/>
</dbReference>
<accession>A0A0J9RUB6</accession>